<evidence type="ECO:0000313" key="4">
    <source>
        <dbReference type="Proteomes" id="UP001177140"/>
    </source>
</evidence>
<dbReference type="PROSITE" id="PS50846">
    <property type="entry name" value="HMA_2"/>
    <property type="match status" value="1"/>
</dbReference>
<protein>
    <recommendedName>
        <fullName evidence="2">HMA domain-containing protein</fullName>
    </recommendedName>
</protein>
<gene>
    <name evidence="3" type="ORF">MKW94_027478</name>
</gene>
<accession>A0AA41UWE8</accession>
<keyword evidence="1" id="KW-0479">Metal-binding</keyword>
<dbReference type="InterPro" id="IPR036163">
    <property type="entry name" value="HMA_dom_sf"/>
</dbReference>
<comment type="caution">
    <text evidence="3">The sequence shown here is derived from an EMBL/GenBank/DDBJ whole genome shotgun (WGS) entry which is preliminary data.</text>
</comment>
<evidence type="ECO:0000313" key="3">
    <source>
        <dbReference type="EMBL" id="MCL7025235.1"/>
    </source>
</evidence>
<sequence length="186" mass="21576">MAIITSVGQIFGSLLRACFFIPYQNSNNYHHHPDHYNAAHHHRPNNMPKGRHLALQTVELQVRMCCTGCERVVRKSILKLRGIDSIEVDLEMEKVTVMGYVDPHKVLKAVRRSGKRAEFWADKPLYFTTTNNYFKDMTNDYKESYNYWRHGYNVGERHGSLNATTRGDDKVSNFFNDDNVNACCLM</sequence>
<evidence type="ECO:0000256" key="1">
    <source>
        <dbReference type="ARBA" id="ARBA00022723"/>
    </source>
</evidence>
<dbReference type="PANTHER" id="PTHR22814">
    <property type="entry name" value="COPPER TRANSPORT PROTEIN ATOX1-RELATED"/>
    <property type="match status" value="1"/>
</dbReference>
<dbReference type="CDD" id="cd00371">
    <property type="entry name" value="HMA"/>
    <property type="match status" value="1"/>
</dbReference>
<reference evidence="3" key="1">
    <citation type="submission" date="2022-03" db="EMBL/GenBank/DDBJ databases">
        <title>A functionally conserved STORR gene fusion in Papaver species that diverged 16.8 million years ago.</title>
        <authorList>
            <person name="Catania T."/>
        </authorList>
    </citation>
    <scope>NUCLEOTIDE SEQUENCE</scope>
    <source>
        <strain evidence="3">S-191538</strain>
    </source>
</reference>
<feature type="domain" description="HMA" evidence="2">
    <location>
        <begin position="55"/>
        <end position="118"/>
    </location>
</feature>
<dbReference type="InterPro" id="IPR006121">
    <property type="entry name" value="HMA_dom"/>
</dbReference>
<organism evidence="3 4">
    <name type="scientific">Papaver nudicaule</name>
    <name type="common">Iceland poppy</name>
    <dbReference type="NCBI Taxonomy" id="74823"/>
    <lineage>
        <taxon>Eukaryota</taxon>
        <taxon>Viridiplantae</taxon>
        <taxon>Streptophyta</taxon>
        <taxon>Embryophyta</taxon>
        <taxon>Tracheophyta</taxon>
        <taxon>Spermatophyta</taxon>
        <taxon>Magnoliopsida</taxon>
        <taxon>Ranunculales</taxon>
        <taxon>Papaveraceae</taxon>
        <taxon>Papaveroideae</taxon>
        <taxon>Papaver</taxon>
    </lineage>
</organism>
<keyword evidence="4" id="KW-1185">Reference proteome</keyword>
<dbReference type="AlphaFoldDB" id="A0AA41UWE8"/>
<proteinExistence type="predicted"/>
<dbReference type="GO" id="GO:0046872">
    <property type="term" value="F:metal ion binding"/>
    <property type="evidence" value="ECO:0007669"/>
    <property type="project" value="UniProtKB-KW"/>
</dbReference>
<dbReference type="SUPFAM" id="SSF55008">
    <property type="entry name" value="HMA, heavy metal-associated domain"/>
    <property type="match status" value="1"/>
</dbReference>
<dbReference type="Gene3D" id="3.30.70.100">
    <property type="match status" value="1"/>
</dbReference>
<dbReference type="Proteomes" id="UP001177140">
    <property type="component" value="Unassembled WGS sequence"/>
</dbReference>
<dbReference type="PANTHER" id="PTHR22814:SF339">
    <property type="entry name" value="CHAPERONE, PUTATIVE, EXPRESSED-RELATED"/>
    <property type="match status" value="1"/>
</dbReference>
<name>A0AA41UWE8_PAPNU</name>
<dbReference type="Pfam" id="PF00403">
    <property type="entry name" value="HMA"/>
    <property type="match status" value="1"/>
</dbReference>
<evidence type="ECO:0000259" key="2">
    <source>
        <dbReference type="PROSITE" id="PS50846"/>
    </source>
</evidence>
<dbReference type="EMBL" id="JAJJMA010042956">
    <property type="protein sequence ID" value="MCL7025235.1"/>
    <property type="molecule type" value="Genomic_DNA"/>
</dbReference>